<keyword evidence="2" id="KW-1185">Reference proteome</keyword>
<name>A0A2S4WJ47_9BASI</name>
<organism evidence="1 2">
    <name type="scientific">Puccinia striiformis</name>
    <dbReference type="NCBI Taxonomy" id="27350"/>
    <lineage>
        <taxon>Eukaryota</taxon>
        <taxon>Fungi</taxon>
        <taxon>Dikarya</taxon>
        <taxon>Basidiomycota</taxon>
        <taxon>Pucciniomycotina</taxon>
        <taxon>Pucciniomycetes</taxon>
        <taxon>Pucciniales</taxon>
        <taxon>Pucciniaceae</taxon>
        <taxon>Puccinia</taxon>
    </lineage>
</organism>
<proteinExistence type="predicted"/>
<dbReference type="EMBL" id="PKSM01000017">
    <property type="protein sequence ID" value="POW21748.1"/>
    <property type="molecule type" value="Genomic_DNA"/>
</dbReference>
<feature type="non-terminal residue" evidence="1">
    <location>
        <position position="1"/>
    </location>
</feature>
<reference evidence="2" key="2">
    <citation type="journal article" date="2018" name="BMC Genomics">
        <title>Genomic insights into host adaptation between the wheat stripe rust pathogen (Puccinia striiformis f. sp. tritici) and the barley stripe rust pathogen (Puccinia striiformis f. sp. hordei).</title>
        <authorList>
            <person name="Xia C."/>
            <person name="Wang M."/>
            <person name="Yin C."/>
            <person name="Cornejo O.E."/>
            <person name="Hulbert S.H."/>
            <person name="Chen X."/>
        </authorList>
    </citation>
    <scope>NUCLEOTIDE SEQUENCE [LARGE SCALE GENOMIC DNA]</scope>
    <source>
        <strain evidence="2">93TX-2</strain>
    </source>
</reference>
<gene>
    <name evidence="1" type="ORF">PSHT_02098</name>
</gene>
<comment type="caution">
    <text evidence="1">The sequence shown here is derived from an EMBL/GenBank/DDBJ whole genome shotgun (WGS) entry which is preliminary data.</text>
</comment>
<dbReference type="VEuPathDB" id="FungiDB:PSHT_02098"/>
<protein>
    <submittedName>
        <fullName evidence="1">Uncharacterized protein</fullName>
    </submittedName>
</protein>
<dbReference type="VEuPathDB" id="FungiDB:PSTT_03635"/>
<reference evidence="2" key="3">
    <citation type="journal article" date="2018" name="Mol. Plant Microbe Interact.">
        <title>Genome sequence resources for the wheat stripe rust pathogen (Puccinia striiformis f. sp. tritici) and the barley stripe rust pathogen (Puccinia striiformis f. sp. hordei).</title>
        <authorList>
            <person name="Xia C."/>
            <person name="Wang M."/>
            <person name="Yin C."/>
            <person name="Cornejo O.E."/>
            <person name="Hulbert S.H."/>
            <person name="Chen X."/>
        </authorList>
    </citation>
    <scope>NUCLEOTIDE SEQUENCE [LARGE SCALE GENOMIC DNA]</scope>
    <source>
        <strain evidence="2">93TX-2</strain>
    </source>
</reference>
<accession>A0A2S4WJ47</accession>
<reference evidence="1 2" key="1">
    <citation type="submission" date="2017-12" db="EMBL/GenBank/DDBJ databases">
        <title>Gene loss provides genomic basis for host adaptation in cereal stripe rust fungi.</title>
        <authorList>
            <person name="Xia C."/>
        </authorList>
    </citation>
    <scope>NUCLEOTIDE SEQUENCE [LARGE SCALE GENOMIC DNA]</scope>
    <source>
        <strain evidence="1 2">93TX-2</strain>
    </source>
</reference>
<sequence>PTTIVPLYLKFWPKASNWPHRGQAGRGSRLKLISSVGCPGEASHSPGQLPRELGLLRGFPEISDSLGSNADQLKSSAAPGQFLREALTLRKRGRRAGVLRLAAKEFGLAGQLRLAGVSELLFFSVCFGIELAQTCLGVCQDGLVSQNSD</sequence>
<dbReference type="AlphaFoldDB" id="A0A2S4WJ47"/>
<dbReference type="Proteomes" id="UP000238274">
    <property type="component" value="Unassembled WGS sequence"/>
</dbReference>
<evidence type="ECO:0000313" key="1">
    <source>
        <dbReference type="EMBL" id="POW21748.1"/>
    </source>
</evidence>
<evidence type="ECO:0000313" key="2">
    <source>
        <dbReference type="Proteomes" id="UP000238274"/>
    </source>
</evidence>